<dbReference type="Gene3D" id="3.40.30.10">
    <property type="entry name" value="Glutaredoxin"/>
    <property type="match status" value="1"/>
</dbReference>
<dbReference type="SUPFAM" id="SSF47616">
    <property type="entry name" value="GST C-terminal domain-like"/>
    <property type="match status" value="1"/>
</dbReference>
<dbReference type="InterPro" id="IPR004045">
    <property type="entry name" value="Glutathione_S-Trfase_N"/>
</dbReference>
<dbReference type="Gene3D" id="1.20.1050.10">
    <property type="match status" value="1"/>
</dbReference>
<gene>
    <name evidence="2" type="ORF">RXV79_13690</name>
</gene>
<evidence type="ECO:0000259" key="1">
    <source>
        <dbReference type="Pfam" id="PF13417"/>
    </source>
</evidence>
<dbReference type="InterPro" id="IPR036249">
    <property type="entry name" value="Thioredoxin-like_sf"/>
</dbReference>
<dbReference type="RefSeq" id="WP_316698142.1">
    <property type="nucleotide sequence ID" value="NZ_CP136336.1"/>
</dbReference>
<feature type="domain" description="GST N-terminal" evidence="1">
    <location>
        <begin position="13"/>
        <end position="87"/>
    </location>
</feature>
<reference evidence="2 3" key="1">
    <citation type="submission" date="2023-10" db="EMBL/GenBank/DDBJ databases">
        <title>Bacteria for the degradation of biodegradable plastic PBAT(Polybutylene adipate terephthalate).</title>
        <authorList>
            <person name="Weon H.-Y."/>
            <person name="Yeon J."/>
        </authorList>
    </citation>
    <scope>NUCLEOTIDE SEQUENCE [LARGE SCALE GENOMIC DNA]</scope>
    <source>
        <strain evidence="2 3">SBD 7-3</strain>
    </source>
</reference>
<sequence>MPDPIYDSPHYTLYGSPISYFTGKVRAYLDWKQLPYREVLASAEVYKEVILPRVGFAVIPVVTSDRGETLQDSTDIIDALEARQGGPAVVPATGVQRLAAALLELYGDEWLVIPAMHYRWHHNREWAMRAFGELSMPHATPEEQLAIGTKRAGPFAQAAVLLGAATPAMQQAVERSYEALLAELDAHFSQLPYALGTRPSTADFGLYGPLYAHQYRDPASGALMRRLAPNVARWVQRLETQTAPLAGDFLPGDEIAPTLLPVLRRQMREQMPVLADSARHLEAWLASHPGERIPRAIGSHRFVLEGEEGERIVRPYSLWMMQRARDVYVSLSGSERVRANAWLDSIGGQAFRDYQGPPRLVRSGLSVALA</sequence>
<dbReference type="Pfam" id="PF13417">
    <property type="entry name" value="GST_N_3"/>
    <property type="match status" value="1"/>
</dbReference>
<dbReference type="Proteomes" id="UP001303946">
    <property type="component" value="Chromosome"/>
</dbReference>
<dbReference type="EMBL" id="CP136336">
    <property type="protein sequence ID" value="WOB05974.1"/>
    <property type="molecule type" value="Genomic_DNA"/>
</dbReference>
<name>A0ABZ0CLW6_9BURK</name>
<keyword evidence="3" id="KW-1185">Reference proteome</keyword>
<evidence type="ECO:0000313" key="3">
    <source>
        <dbReference type="Proteomes" id="UP001303946"/>
    </source>
</evidence>
<evidence type="ECO:0000313" key="2">
    <source>
        <dbReference type="EMBL" id="WOB05974.1"/>
    </source>
</evidence>
<protein>
    <submittedName>
        <fullName evidence="2">Glutathione S-transferase</fullName>
    </submittedName>
</protein>
<dbReference type="InterPro" id="IPR036282">
    <property type="entry name" value="Glutathione-S-Trfase_C_sf"/>
</dbReference>
<organism evidence="2 3">
    <name type="scientific">Piscinibacter gummiphilus</name>
    <dbReference type="NCBI Taxonomy" id="946333"/>
    <lineage>
        <taxon>Bacteria</taxon>
        <taxon>Pseudomonadati</taxon>
        <taxon>Pseudomonadota</taxon>
        <taxon>Betaproteobacteria</taxon>
        <taxon>Burkholderiales</taxon>
        <taxon>Sphaerotilaceae</taxon>
        <taxon>Piscinibacter</taxon>
    </lineage>
</organism>
<dbReference type="SUPFAM" id="SSF52833">
    <property type="entry name" value="Thioredoxin-like"/>
    <property type="match status" value="1"/>
</dbReference>
<dbReference type="CDD" id="cd00570">
    <property type="entry name" value="GST_N_family"/>
    <property type="match status" value="1"/>
</dbReference>
<accession>A0ABZ0CLW6</accession>
<proteinExistence type="predicted"/>
<dbReference type="Pfam" id="PF13410">
    <property type="entry name" value="GST_C_2"/>
    <property type="match status" value="1"/>
</dbReference>